<evidence type="ECO:0000313" key="1">
    <source>
        <dbReference type="EMBL" id="CAI3541857.1"/>
    </source>
</evidence>
<proteinExistence type="predicted"/>
<reference evidence="1" key="1">
    <citation type="submission" date="2022-10" db="EMBL/GenBank/DDBJ databases">
        <authorList>
            <person name="Aires J."/>
            <person name="Mesa V."/>
        </authorList>
    </citation>
    <scope>NUCLEOTIDE SEQUENCE</scope>
    <source>
        <strain evidence="1">Clostridium neonatale JD116</strain>
    </source>
</reference>
<dbReference type="AlphaFoldDB" id="A0AAD1YEV8"/>
<dbReference type="Proteomes" id="UP001189143">
    <property type="component" value="Unassembled WGS sequence"/>
</dbReference>
<protein>
    <submittedName>
        <fullName evidence="1">Uncharacterized protein</fullName>
    </submittedName>
</protein>
<evidence type="ECO:0000313" key="2">
    <source>
        <dbReference type="Proteomes" id="UP001189143"/>
    </source>
</evidence>
<gene>
    <name evidence="1" type="ORF">CNEO2_120053</name>
</gene>
<comment type="caution">
    <text evidence="1">The sequence shown here is derived from an EMBL/GenBank/DDBJ whole genome shotgun (WGS) entry which is preliminary data.</text>
</comment>
<name>A0AAD1YEV8_9CLOT</name>
<accession>A0AAD1YEV8</accession>
<organism evidence="1 2">
    <name type="scientific">Clostridium neonatale</name>
    <dbReference type="NCBI Taxonomy" id="137838"/>
    <lineage>
        <taxon>Bacteria</taxon>
        <taxon>Bacillati</taxon>
        <taxon>Bacillota</taxon>
        <taxon>Clostridia</taxon>
        <taxon>Eubacteriales</taxon>
        <taxon>Clostridiaceae</taxon>
        <taxon>Clostridium</taxon>
    </lineage>
</organism>
<sequence>MQTGIGKNRILGVLLCIRALLKKESHWNMNNIAMLFDKYENIEFE</sequence>
<dbReference type="EMBL" id="CAMTCP010000033">
    <property type="protein sequence ID" value="CAI3541857.1"/>
    <property type="molecule type" value="Genomic_DNA"/>
</dbReference>